<feature type="transmembrane region" description="Helical" evidence="1">
    <location>
        <begin position="83"/>
        <end position="107"/>
    </location>
</feature>
<dbReference type="AlphaFoldDB" id="A0A244CP88"/>
<reference evidence="2 3" key="1">
    <citation type="submission" date="2017-02" db="EMBL/GenBank/DDBJ databases">
        <title>Pseudoalteromonas ulvae TC14 Genome.</title>
        <authorList>
            <person name="Molmeret M."/>
        </authorList>
    </citation>
    <scope>NUCLEOTIDE SEQUENCE [LARGE SCALE GENOMIC DNA]</scope>
    <source>
        <strain evidence="2">TC14</strain>
    </source>
</reference>
<dbReference type="GO" id="GO:0003677">
    <property type="term" value="F:DNA binding"/>
    <property type="evidence" value="ECO:0007669"/>
    <property type="project" value="UniProtKB-KW"/>
</dbReference>
<organism evidence="2 3">
    <name type="scientific">Pseudoalteromonas ulvae</name>
    <dbReference type="NCBI Taxonomy" id="107327"/>
    <lineage>
        <taxon>Bacteria</taxon>
        <taxon>Pseudomonadati</taxon>
        <taxon>Pseudomonadota</taxon>
        <taxon>Gammaproteobacteria</taxon>
        <taxon>Alteromonadales</taxon>
        <taxon>Pseudoalteromonadaceae</taxon>
        <taxon>Pseudoalteromonas</taxon>
    </lineage>
</organism>
<keyword evidence="1" id="KW-1133">Transmembrane helix</keyword>
<dbReference type="OrthoDB" id="72963at2"/>
<name>A0A244CP88_PSEDV</name>
<evidence type="ECO:0000256" key="1">
    <source>
        <dbReference type="SAM" id="Phobius"/>
    </source>
</evidence>
<gene>
    <name evidence="2" type="ORF">B1199_13850</name>
</gene>
<dbReference type="InterPro" id="IPR010718">
    <property type="entry name" value="DUF1294"/>
</dbReference>
<accession>A0A244CP88</accession>
<sequence length="116" mass="13325">MVICLLLGAWFNLIPHLITTLYLFLSGVTFIVYWLDKHKAKNGDWRTPESTLHLFALCGGWPGAIWAQQLLRHKSTKRPFRNVFWLTVIGNLALLTCLFSSFLQPILRGLEKLNLS</sequence>
<evidence type="ECO:0000313" key="3">
    <source>
        <dbReference type="Proteomes" id="UP000194841"/>
    </source>
</evidence>
<keyword evidence="1" id="KW-0472">Membrane</keyword>
<proteinExistence type="predicted"/>
<feature type="transmembrane region" description="Helical" evidence="1">
    <location>
        <begin position="12"/>
        <end position="34"/>
    </location>
</feature>
<keyword evidence="3" id="KW-1185">Reference proteome</keyword>
<dbReference type="Pfam" id="PF06961">
    <property type="entry name" value="DUF1294"/>
    <property type="match status" value="1"/>
</dbReference>
<comment type="caution">
    <text evidence="2">The sequence shown here is derived from an EMBL/GenBank/DDBJ whole genome shotgun (WGS) entry which is preliminary data.</text>
</comment>
<keyword evidence="2" id="KW-0238">DNA-binding</keyword>
<dbReference type="EMBL" id="MWPV01000004">
    <property type="protein sequence ID" value="OUL57430.1"/>
    <property type="molecule type" value="Genomic_DNA"/>
</dbReference>
<protein>
    <submittedName>
        <fullName evidence="2">DNA-binding protein</fullName>
    </submittedName>
</protein>
<dbReference type="Proteomes" id="UP000194841">
    <property type="component" value="Unassembled WGS sequence"/>
</dbReference>
<keyword evidence="1" id="KW-0812">Transmembrane</keyword>
<evidence type="ECO:0000313" key="2">
    <source>
        <dbReference type="EMBL" id="OUL57430.1"/>
    </source>
</evidence>